<dbReference type="CDD" id="cd01949">
    <property type="entry name" value="GGDEF"/>
    <property type="match status" value="1"/>
</dbReference>
<dbReference type="EMBL" id="FQZR01000002">
    <property type="protein sequence ID" value="SHI78468.1"/>
    <property type="molecule type" value="Genomic_DNA"/>
</dbReference>
<dbReference type="EC" id="2.7.7.65" evidence="1"/>
<accession>A0A8G2F8F6</accession>
<evidence type="ECO:0000256" key="1">
    <source>
        <dbReference type="ARBA" id="ARBA00012528"/>
    </source>
</evidence>
<dbReference type="InterPro" id="IPR000160">
    <property type="entry name" value="GGDEF_dom"/>
</dbReference>
<dbReference type="GO" id="GO:0005886">
    <property type="term" value="C:plasma membrane"/>
    <property type="evidence" value="ECO:0007669"/>
    <property type="project" value="TreeGrafter"/>
</dbReference>
<protein>
    <recommendedName>
        <fullName evidence="1">diguanylate cyclase</fullName>
        <ecNumber evidence="1">2.7.7.65</ecNumber>
    </recommendedName>
</protein>
<dbReference type="Pfam" id="PF00990">
    <property type="entry name" value="GGDEF"/>
    <property type="match status" value="1"/>
</dbReference>
<dbReference type="InterPro" id="IPR029787">
    <property type="entry name" value="Nucleotide_cyclase"/>
</dbReference>
<reference evidence="4 5" key="1">
    <citation type="submission" date="2016-11" db="EMBL/GenBank/DDBJ databases">
        <authorList>
            <person name="Varghese N."/>
            <person name="Submissions S."/>
        </authorList>
    </citation>
    <scope>NUCLEOTIDE SEQUENCE [LARGE SCALE GENOMIC DNA]</scope>
    <source>
        <strain evidence="4 5">DSM 17919</strain>
    </source>
</reference>
<sequence>MIGQTKKLMWGLGINDEDAEVIQHAAGDRFALSCFPIGVTPTIDQLETEEPCLLWISKQGWDTLKTLPASSIAHLEVMSRILIMGGDYDLAELESLLECGFTEIIKPPITESRAREVLLSAVETQNLYQDIMHMTREICLDREILERKNDMLSFIISFLEKVTQHLDPTEILRAAQTELKTLLPVSAINAICWSPQDTTNIHASVYVASSKKDSIANRWTEKLKAHAEGLLGEAVVSTDMNYMGTVTTDILPSSDSLLAVNLEHSGVTFGVVMIQCHEQPQLGKDQIQILQSALSHLTLGLNNAMLYTSAQHDADIDGLTQLYNRRHFETRLQEEDFRHRRYGHSLCLMIADIDNFKRINDSHGHLAGDAVLRDFSKILETSLRTSDYIARFGGEEFAVILPCTPASHAALLAERIRIQIEQHDFVTDKGILNATASFGVACIDLTREEPPVEMIRRADAALYCAKDEGKNQVSILYPDNSLLVAGGYAT</sequence>
<dbReference type="Proteomes" id="UP000184001">
    <property type="component" value="Unassembled WGS sequence"/>
</dbReference>
<dbReference type="GO" id="GO:1902201">
    <property type="term" value="P:negative regulation of bacterial-type flagellum-dependent cell motility"/>
    <property type="evidence" value="ECO:0007669"/>
    <property type="project" value="TreeGrafter"/>
</dbReference>
<evidence type="ECO:0000256" key="2">
    <source>
        <dbReference type="ARBA" id="ARBA00034247"/>
    </source>
</evidence>
<feature type="domain" description="GGDEF" evidence="3">
    <location>
        <begin position="344"/>
        <end position="478"/>
    </location>
</feature>
<dbReference type="RefSeq" id="WP_020002095.1">
    <property type="nucleotide sequence ID" value="NZ_CP192219.1"/>
</dbReference>
<dbReference type="FunFam" id="3.30.70.270:FF:000001">
    <property type="entry name" value="Diguanylate cyclase domain protein"/>
    <property type="match status" value="1"/>
</dbReference>
<dbReference type="GO" id="GO:0043709">
    <property type="term" value="P:cell adhesion involved in single-species biofilm formation"/>
    <property type="evidence" value="ECO:0007669"/>
    <property type="project" value="TreeGrafter"/>
</dbReference>
<dbReference type="Gene3D" id="3.30.70.270">
    <property type="match status" value="1"/>
</dbReference>
<dbReference type="GO" id="GO:0052621">
    <property type="term" value="F:diguanylate cyclase activity"/>
    <property type="evidence" value="ECO:0007669"/>
    <property type="project" value="UniProtKB-EC"/>
</dbReference>
<evidence type="ECO:0000259" key="3">
    <source>
        <dbReference type="PROSITE" id="PS50887"/>
    </source>
</evidence>
<comment type="caution">
    <text evidence="4">The sequence shown here is derived from an EMBL/GenBank/DDBJ whole genome shotgun (WGS) entry which is preliminary data.</text>
</comment>
<comment type="catalytic activity">
    <reaction evidence="2">
        <text>2 GTP = 3',3'-c-di-GMP + 2 diphosphate</text>
        <dbReference type="Rhea" id="RHEA:24898"/>
        <dbReference type="ChEBI" id="CHEBI:33019"/>
        <dbReference type="ChEBI" id="CHEBI:37565"/>
        <dbReference type="ChEBI" id="CHEBI:58805"/>
        <dbReference type="EC" id="2.7.7.65"/>
    </reaction>
</comment>
<gene>
    <name evidence="4" type="ORF">SAMN05660830_00981</name>
</gene>
<proteinExistence type="predicted"/>
<name>A0A8G2F8F6_9BACT</name>
<evidence type="ECO:0000313" key="5">
    <source>
        <dbReference type="Proteomes" id="UP000184001"/>
    </source>
</evidence>
<dbReference type="PROSITE" id="PS50887">
    <property type="entry name" value="GGDEF"/>
    <property type="match status" value="1"/>
</dbReference>
<organism evidence="4 5">
    <name type="scientific">Halodesulfovibrio aestuarii</name>
    <dbReference type="NCBI Taxonomy" id="126333"/>
    <lineage>
        <taxon>Bacteria</taxon>
        <taxon>Pseudomonadati</taxon>
        <taxon>Thermodesulfobacteriota</taxon>
        <taxon>Desulfovibrionia</taxon>
        <taxon>Desulfovibrionales</taxon>
        <taxon>Desulfovibrionaceae</taxon>
        <taxon>Halodesulfovibrio</taxon>
    </lineage>
</organism>
<dbReference type="InterPro" id="IPR029016">
    <property type="entry name" value="GAF-like_dom_sf"/>
</dbReference>
<evidence type="ECO:0000313" key="4">
    <source>
        <dbReference type="EMBL" id="SHI78468.1"/>
    </source>
</evidence>
<dbReference type="SMART" id="SM00267">
    <property type="entry name" value="GGDEF"/>
    <property type="match status" value="1"/>
</dbReference>
<dbReference type="Gene3D" id="3.30.450.40">
    <property type="match status" value="1"/>
</dbReference>
<dbReference type="PANTHER" id="PTHR45138:SF9">
    <property type="entry name" value="DIGUANYLATE CYCLASE DGCM-RELATED"/>
    <property type="match status" value="1"/>
</dbReference>
<dbReference type="AlphaFoldDB" id="A0A8G2F8F6"/>
<dbReference type="InterPro" id="IPR043128">
    <property type="entry name" value="Rev_trsase/Diguanyl_cyclase"/>
</dbReference>
<dbReference type="PANTHER" id="PTHR45138">
    <property type="entry name" value="REGULATORY COMPONENTS OF SENSORY TRANSDUCTION SYSTEM"/>
    <property type="match status" value="1"/>
</dbReference>
<dbReference type="SUPFAM" id="SSF55781">
    <property type="entry name" value="GAF domain-like"/>
    <property type="match status" value="1"/>
</dbReference>
<dbReference type="InterPro" id="IPR050469">
    <property type="entry name" value="Diguanylate_Cyclase"/>
</dbReference>
<dbReference type="NCBIfam" id="TIGR00254">
    <property type="entry name" value="GGDEF"/>
    <property type="match status" value="1"/>
</dbReference>
<dbReference type="SUPFAM" id="SSF55073">
    <property type="entry name" value="Nucleotide cyclase"/>
    <property type="match status" value="1"/>
</dbReference>